<feature type="transmembrane region" description="Helical" evidence="1">
    <location>
        <begin position="6"/>
        <end position="29"/>
    </location>
</feature>
<name>A0A9P5YFP7_9AGAR</name>
<reference evidence="2" key="1">
    <citation type="submission" date="2020-11" db="EMBL/GenBank/DDBJ databases">
        <authorList>
            <consortium name="DOE Joint Genome Institute"/>
            <person name="Ahrendt S."/>
            <person name="Riley R."/>
            <person name="Andreopoulos W."/>
            <person name="Labutti K."/>
            <person name="Pangilinan J."/>
            <person name="Ruiz-Duenas F.J."/>
            <person name="Barrasa J.M."/>
            <person name="Sanchez-Garcia M."/>
            <person name="Camarero S."/>
            <person name="Miyauchi S."/>
            <person name="Serrano A."/>
            <person name="Linde D."/>
            <person name="Babiker R."/>
            <person name="Drula E."/>
            <person name="Ayuso-Fernandez I."/>
            <person name="Pacheco R."/>
            <person name="Padilla G."/>
            <person name="Ferreira P."/>
            <person name="Barriuso J."/>
            <person name="Kellner H."/>
            <person name="Castanera R."/>
            <person name="Alfaro M."/>
            <person name="Ramirez L."/>
            <person name="Pisabarro A.G."/>
            <person name="Kuo A."/>
            <person name="Tritt A."/>
            <person name="Lipzen A."/>
            <person name="He G."/>
            <person name="Yan M."/>
            <person name="Ng V."/>
            <person name="Cullen D."/>
            <person name="Martin F."/>
            <person name="Rosso M.-N."/>
            <person name="Henrissat B."/>
            <person name="Hibbett D."/>
            <person name="Martinez A.T."/>
            <person name="Grigoriev I.V."/>
        </authorList>
    </citation>
    <scope>NUCLEOTIDE SEQUENCE</scope>
    <source>
        <strain evidence="2">CBS 247.69</strain>
    </source>
</reference>
<dbReference type="AlphaFoldDB" id="A0A9P5YFP7"/>
<proteinExistence type="predicted"/>
<dbReference type="Proteomes" id="UP000807353">
    <property type="component" value="Unassembled WGS sequence"/>
</dbReference>
<sequence>MSNIWVLFWMISQSYLPSSYLLTIFGGIFRHAFKIKEDVRIYHNDYNDAIEFTVGNGNCMDSQNRFMRHMISICLMSNSRLPPGQIEFFKNGQQLIQPLYISIRWLGCNMSPLSKYQHGA</sequence>
<gene>
    <name evidence="2" type="ORF">BDZ94DRAFT_572199</name>
</gene>
<evidence type="ECO:0000313" key="3">
    <source>
        <dbReference type="Proteomes" id="UP000807353"/>
    </source>
</evidence>
<organism evidence="2 3">
    <name type="scientific">Collybia nuda</name>
    <dbReference type="NCBI Taxonomy" id="64659"/>
    <lineage>
        <taxon>Eukaryota</taxon>
        <taxon>Fungi</taxon>
        <taxon>Dikarya</taxon>
        <taxon>Basidiomycota</taxon>
        <taxon>Agaricomycotina</taxon>
        <taxon>Agaricomycetes</taxon>
        <taxon>Agaricomycetidae</taxon>
        <taxon>Agaricales</taxon>
        <taxon>Tricholomatineae</taxon>
        <taxon>Clitocybaceae</taxon>
        <taxon>Collybia</taxon>
    </lineage>
</organism>
<keyword evidence="3" id="KW-1185">Reference proteome</keyword>
<protein>
    <submittedName>
        <fullName evidence="2">Uncharacterized protein</fullName>
    </submittedName>
</protein>
<evidence type="ECO:0000313" key="2">
    <source>
        <dbReference type="EMBL" id="KAF9469112.1"/>
    </source>
</evidence>
<keyword evidence="1" id="KW-1133">Transmembrane helix</keyword>
<accession>A0A9P5YFP7</accession>
<keyword evidence="1" id="KW-0812">Transmembrane</keyword>
<comment type="caution">
    <text evidence="2">The sequence shown here is derived from an EMBL/GenBank/DDBJ whole genome shotgun (WGS) entry which is preliminary data.</text>
</comment>
<evidence type="ECO:0000256" key="1">
    <source>
        <dbReference type="SAM" id="Phobius"/>
    </source>
</evidence>
<dbReference type="EMBL" id="MU150231">
    <property type="protein sequence ID" value="KAF9469112.1"/>
    <property type="molecule type" value="Genomic_DNA"/>
</dbReference>
<keyword evidence="1" id="KW-0472">Membrane</keyword>